<dbReference type="GO" id="GO:0005737">
    <property type="term" value="C:cytoplasm"/>
    <property type="evidence" value="ECO:0007669"/>
    <property type="project" value="TreeGrafter"/>
</dbReference>
<dbReference type="Proteomes" id="UP000238274">
    <property type="component" value="Unassembled WGS sequence"/>
</dbReference>
<dbReference type="GO" id="GO:0004305">
    <property type="term" value="F:ethanolamine kinase activity"/>
    <property type="evidence" value="ECO:0007669"/>
    <property type="project" value="TreeGrafter"/>
</dbReference>
<feature type="region of interest" description="Disordered" evidence="2">
    <location>
        <begin position="18"/>
        <end position="68"/>
    </location>
</feature>
<reference evidence="4" key="2">
    <citation type="journal article" date="2018" name="BMC Genomics">
        <title>Genomic insights into host adaptation between the wheat stripe rust pathogen (Puccinia striiformis f. sp. tritici) and the barley stripe rust pathogen (Puccinia striiformis f. sp. hordei).</title>
        <authorList>
            <person name="Xia C."/>
            <person name="Wang M."/>
            <person name="Yin C."/>
            <person name="Cornejo O.E."/>
            <person name="Hulbert S.H."/>
            <person name="Chen X."/>
        </authorList>
    </citation>
    <scope>NUCLEOTIDE SEQUENCE [LARGE SCALE GENOMIC DNA]</scope>
    <source>
        <strain evidence="4">93TX-2</strain>
    </source>
</reference>
<dbReference type="Gene3D" id="3.30.200.20">
    <property type="entry name" value="Phosphorylase Kinase, domain 1"/>
    <property type="match status" value="1"/>
</dbReference>
<comment type="similarity">
    <text evidence="1">Belongs to the choline/ethanolamine kinase family.</text>
</comment>
<comment type="caution">
    <text evidence="3">The sequence shown here is derived from an EMBL/GenBank/DDBJ whole genome shotgun (WGS) entry which is preliminary data.</text>
</comment>
<dbReference type="PANTHER" id="PTHR22603:SF93">
    <property type="entry name" value="RE24176P"/>
    <property type="match status" value="1"/>
</dbReference>
<dbReference type="InterPro" id="IPR011009">
    <property type="entry name" value="Kinase-like_dom_sf"/>
</dbReference>
<reference evidence="4" key="3">
    <citation type="journal article" date="2018" name="Mol. Plant Microbe Interact.">
        <title>Genome sequence resources for the wheat stripe rust pathogen (Puccinia striiformis f. sp. tritici) and the barley stripe rust pathogen (Puccinia striiformis f. sp. hordei).</title>
        <authorList>
            <person name="Xia C."/>
            <person name="Wang M."/>
            <person name="Yin C."/>
            <person name="Cornejo O.E."/>
            <person name="Hulbert S.H."/>
            <person name="Chen X."/>
        </authorList>
    </citation>
    <scope>NUCLEOTIDE SEQUENCE [LARGE SCALE GENOMIC DNA]</scope>
    <source>
        <strain evidence="4">93TX-2</strain>
    </source>
</reference>
<dbReference type="Pfam" id="PF01633">
    <property type="entry name" value="Choline_kinase"/>
    <property type="match status" value="2"/>
</dbReference>
<dbReference type="VEuPathDB" id="FungiDB:PSTT_07348"/>
<dbReference type="AlphaFoldDB" id="A0A2S4UT09"/>
<protein>
    <recommendedName>
        <fullName evidence="5">Choline kinase N-terminal domain-containing protein</fullName>
    </recommendedName>
</protein>
<sequence length="601" mass="67690">MQASVGLELMNPGWTHSIHNIKPQPSASVAGDEDSLSDLEDGNEPPVEYSAEPVHAEGVPRSDTKLSPKNYRTREFGATVFELLRSELKLPGWSNLSDQDKTSIAISKVSGSLTNAVFFVTCSASTQQANQDQEPLAPTVLLRIYGPSSGTLISRKEELHLLHTLSATYGIGPLLLGTFNNGRVEQFFKSRPLSKEEVREPQISTWIARKMAELHSVDLSTVINSDHQDFRAHSQSSCRANSLSSDSKWAPPASITSPSIKNSASPLTTPHLRSLNHTSTREGQRTLSLNVGSKTAKAGVWNNITRWQHEATKVFVDISKALDKLGIQSSSNSLQATSEDDPLERFRATPSPLSSPQALAELFKIVDLPRLIIEMKSYRTWIYNHEKIHGKSLRVFSHNDTQPGNLLLRQDDDPTLREQPQDQIMVIDRILGDLILPIISTNGVQIITTQHTHIRLLDMGNIRHIKNDKGSIKHILDLMIMKKRKKANSTIKRFKDCEIDDFNLDEPDESEITSLRIGECEEDSKVIKELEEDVNLWSPASHAMWALWGLVQARDDLKVQLDHEFEFDYFSYSAERIILFQFMMKARERELTSKLYMFTMV</sequence>
<dbReference type="OrthoDB" id="10267235at2759"/>
<accession>A0A2S4UT09</accession>
<dbReference type="GO" id="GO:0004103">
    <property type="term" value="F:choline kinase activity"/>
    <property type="evidence" value="ECO:0007669"/>
    <property type="project" value="TreeGrafter"/>
</dbReference>
<evidence type="ECO:0000313" key="4">
    <source>
        <dbReference type="Proteomes" id="UP000238274"/>
    </source>
</evidence>
<organism evidence="3 4">
    <name type="scientific">Puccinia striiformis</name>
    <dbReference type="NCBI Taxonomy" id="27350"/>
    <lineage>
        <taxon>Eukaryota</taxon>
        <taxon>Fungi</taxon>
        <taxon>Dikarya</taxon>
        <taxon>Basidiomycota</taxon>
        <taxon>Pucciniomycotina</taxon>
        <taxon>Pucciniomycetes</taxon>
        <taxon>Pucciniales</taxon>
        <taxon>Pucciniaceae</taxon>
        <taxon>Puccinia</taxon>
    </lineage>
</organism>
<dbReference type="PANTHER" id="PTHR22603">
    <property type="entry name" value="CHOLINE/ETHANOALAMINE KINASE"/>
    <property type="match status" value="1"/>
</dbReference>
<feature type="region of interest" description="Disordered" evidence="2">
    <location>
        <begin position="241"/>
        <end position="285"/>
    </location>
</feature>
<feature type="compositionally biased region" description="Acidic residues" evidence="2">
    <location>
        <begin position="31"/>
        <end position="43"/>
    </location>
</feature>
<dbReference type="SUPFAM" id="SSF56112">
    <property type="entry name" value="Protein kinase-like (PK-like)"/>
    <property type="match status" value="1"/>
</dbReference>
<evidence type="ECO:0000313" key="3">
    <source>
        <dbReference type="EMBL" id="POW00436.1"/>
    </source>
</evidence>
<keyword evidence="4" id="KW-1185">Reference proteome</keyword>
<feature type="compositionally biased region" description="Polar residues" evidence="2">
    <location>
        <begin position="254"/>
        <end position="268"/>
    </location>
</feature>
<dbReference type="Gene3D" id="3.90.1200.10">
    <property type="match status" value="2"/>
</dbReference>
<proteinExistence type="inferred from homology"/>
<name>A0A2S4UT09_9BASI</name>
<dbReference type="EMBL" id="PKSM01000251">
    <property type="protein sequence ID" value="POW00436.1"/>
    <property type="molecule type" value="Genomic_DNA"/>
</dbReference>
<feature type="compositionally biased region" description="Basic and acidic residues" evidence="2">
    <location>
        <begin position="54"/>
        <end position="66"/>
    </location>
</feature>
<dbReference type="GO" id="GO:0006646">
    <property type="term" value="P:phosphatidylethanolamine biosynthetic process"/>
    <property type="evidence" value="ECO:0007669"/>
    <property type="project" value="TreeGrafter"/>
</dbReference>
<reference evidence="3 4" key="1">
    <citation type="submission" date="2017-12" db="EMBL/GenBank/DDBJ databases">
        <title>Gene loss provides genomic basis for host adaptation in cereal stripe rust fungi.</title>
        <authorList>
            <person name="Xia C."/>
        </authorList>
    </citation>
    <scope>NUCLEOTIDE SEQUENCE [LARGE SCALE GENOMIC DNA]</scope>
    <source>
        <strain evidence="3 4">93TX-2</strain>
    </source>
</reference>
<evidence type="ECO:0000256" key="1">
    <source>
        <dbReference type="ARBA" id="ARBA00038211"/>
    </source>
</evidence>
<gene>
    <name evidence="3" type="ORF">PSHT_12986</name>
</gene>
<dbReference type="VEuPathDB" id="FungiDB:PSHT_12986"/>
<evidence type="ECO:0000256" key="2">
    <source>
        <dbReference type="SAM" id="MobiDB-lite"/>
    </source>
</evidence>
<evidence type="ECO:0008006" key="5">
    <source>
        <dbReference type="Google" id="ProtNLM"/>
    </source>
</evidence>